<sequence length="67" mass="7446">MITRREFLTGGLFSEQVPTATAQREPALLRLVTRWELYRDELEAVADRLGVPRPAGPAWDAVLGPPS</sequence>
<dbReference type="EMBL" id="BOOI01000070">
    <property type="protein sequence ID" value="GIH87990.1"/>
    <property type="molecule type" value="Genomic_DNA"/>
</dbReference>
<keyword evidence="2" id="KW-1185">Reference proteome</keyword>
<comment type="caution">
    <text evidence="1">The sequence shown here is derived from an EMBL/GenBank/DDBJ whole genome shotgun (WGS) entry which is preliminary data.</text>
</comment>
<reference evidence="1" key="1">
    <citation type="submission" date="2021-01" db="EMBL/GenBank/DDBJ databases">
        <title>Whole genome shotgun sequence of Planobispora rosea NBRC 15558.</title>
        <authorList>
            <person name="Komaki H."/>
            <person name="Tamura T."/>
        </authorList>
    </citation>
    <scope>NUCLEOTIDE SEQUENCE</scope>
    <source>
        <strain evidence="1">NBRC 15558</strain>
    </source>
</reference>
<evidence type="ECO:0000313" key="2">
    <source>
        <dbReference type="Proteomes" id="UP000655044"/>
    </source>
</evidence>
<dbReference type="Proteomes" id="UP000655044">
    <property type="component" value="Unassembled WGS sequence"/>
</dbReference>
<protein>
    <submittedName>
        <fullName evidence="1">Uncharacterized protein</fullName>
    </submittedName>
</protein>
<accession>A0A8J3S763</accession>
<dbReference type="RefSeq" id="WP_189243685.1">
    <property type="nucleotide sequence ID" value="NZ_BMQP01000047.1"/>
</dbReference>
<dbReference type="AlphaFoldDB" id="A0A8J3S763"/>
<name>A0A8J3S763_PLARO</name>
<evidence type="ECO:0000313" key="1">
    <source>
        <dbReference type="EMBL" id="GIH87990.1"/>
    </source>
</evidence>
<proteinExistence type="predicted"/>
<gene>
    <name evidence="1" type="ORF">Pro02_63980</name>
</gene>
<organism evidence="1 2">
    <name type="scientific">Planobispora rosea</name>
    <dbReference type="NCBI Taxonomy" id="35762"/>
    <lineage>
        <taxon>Bacteria</taxon>
        <taxon>Bacillati</taxon>
        <taxon>Actinomycetota</taxon>
        <taxon>Actinomycetes</taxon>
        <taxon>Streptosporangiales</taxon>
        <taxon>Streptosporangiaceae</taxon>
        <taxon>Planobispora</taxon>
    </lineage>
</organism>